<reference evidence="5" key="1">
    <citation type="submission" date="2019-08" db="EMBL/GenBank/DDBJ databases">
        <authorList>
            <person name="Kucharzyk K."/>
            <person name="Murdoch R.W."/>
            <person name="Higgins S."/>
            <person name="Loffler F."/>
        </authorList>
    </citation>
    <scope>NUCLEOTIDE SEQUENCE</scope>
</reference>
<evidence type="ECO:0000256" key="1">
    <source>
        <dbReference type="ARBA" id="ARBA00022723"/>
    </source>
</evidence>
<gene>
    <name evidence="5" type="primary">copZ_24</name>
    <name evidence="5" type="ORF">SDC9_183272</name>
</gene>
<dbReference type="InterPro" id="IPR006121">
    <property type="entry name" value="HMA_dom"/>
</dbReference>
<organism evidence="5">
    <name type="scientific">bioreactor metagenome</name>
    <dbReference type="NCBI Taxonomy" id="1076179"/>
    <lineage>
        <taxon>unclassified sequences</taxon>
        <taxon>metagenomes</taxon>
        <taxon>ecological metagenomes</taxon>
    </lineage>
</organism>
<dbReference type="SUPFAM" id="SSF55008">
    <property type="entry name" value="HMA, heavy metal-associated domain"/>
    <property type="match status" value="1"/>
</dbReference>
<protein>
    <submittedName>
        <fullName evidence="5">Copper chaperone CopZ</fullName>
    </submittedName>
</protein>
<dbReference type="NCBIfam" id="TIGR00003">
    <property type="entry name" value="copper ion binding protein"/>
    <property type="match status" value="1"/>
</dbReference>
<dbReference type="InterPro" id="IPR006122">
    <property type="entry name" value="HMA_Cu_ion-bd"/>
</dbReference>
<feature type="region of interest" description="Disordered" evidence="3">
    <location>
        <begin position="50"/>
        <end position="69"/>
    </location>
</feature>
<name>A0A645HJF2_9ZZZZ</name>
<dbReference type="InterPro" id="IPR017969">
    <property type="entry name" value="Heavy-metal-associated_CS"/>
</dbReference>
<evidence type="ECO:0000259" key="4">
    <source>
        <dbReference type="PROSITE" id="PS50846"/>
    </source>
</evidence>
<evidence type="ECO:0000256" key="2">
    <source>
        <dbReference type="ARBA" id="ARBA00023008"/>
    </source>
</evidence>
<keyword evidence="1" id="KW-0479">Metal-binding</keyword>
<dbReference type="GO" id="GO:0006825">
    <property type="term" value="P:copper ion transport"/>
    <property type="evidence" value="ECO:0007669"/>
    <property type="project" value="InterPro"/>
</dbReference>
<dbReference type="PROSITE" id="PS50846">
    <property type="entry name" value="HMA_2"/>
    <property type="match status" value="1"/>
</dbReference>
<dbReference type="PROSITE" id="PS01047">
    <property type="entry name" value="HMA_1"/>
    <property type="match status" value="1"/>
</dbReference>
<dbReference type="InterPro" id="IPR000428">
    <property type="entry name" value="Cu-bd"/>
</dbReference>
<proteinExistence type="predicted"/>
<dbReference type="PRINTS" id="PR00944">
    <property type="entry name" value="CUEXPORT"/>
</dbReference>
<dbReference type="EMBL" id="VSSQ01089573">
    <property type="protein sequence ID" value="MPN35773.1"/>
    <property type="molecule type" value="Genomic_DNA"/>
</dbReference>
<dbReference type="Pfam" id="PF00403">
    <property type="entry name" value="HMA"/>
    <property type="match status" value="1"/>
</dbReference>
<evidence type="ECO:0000256" key="3">
    <source>
        <dbReference type="SAM" id="MobiDB-lite"/>
    </source>
</evidence>
<dbReference type="CDD" id="cd00371">
    <property type="entry name" value="HMA"/>
    <property type="match status" value="1"/>
</dbReference>
<keyword evidence="2" id="KW-0186">Copper</keyword>
<dbReference type="InterPro" id="IPR036163">
    <property type="entry name" value="HMA_dom_sf"/>
</dbReference>
<dbReference type="FunFam" id="3.30.70.100:FF:000001">
    <property type="entry name" value="ATPase copper transporting beta"/>
    <property type="match status" value="1"/>
</dbReference>
<dbReference type="GO" id="GO:0005507">
    <property type="term" value="F:copper ion binding"/>
    <property type="evidence" value="ECO:0007669"/>
    <property type="project" value="InterPro"/>
</dbReference>
<dbReference type="AlphaFoldDB" id="A0A645HJF2"/>
<sequence>MSQTVFSVEGMSCQHCVKAVTGAVSGLPGVAGVSVDLERGLVTVEHDPAQTSADKLRSEIEDQGYDVVS</sequence>
<feature type="domain" description="HMA" evidence="4">
    <location>
        <begin position="2"/>
        <end position="68"/>
    </location>
</feature>
<evidence type="ECO:0000313" key="5">
    <source>
        <dbReference type="EMBL" id="MPN35773.1"/>
    </source>
</evidence>
<accession>A0A645HJF2</accession>
<comment type="caution">
    <text evidence="5">The sequence shown here is derived from an EMBL/GenBank/DDBJ whole genome shotgun (WGS) entry which is preliminary data.</text>
</comment>
<dbReference type="Gene3D" id="3.30.70.100">
    <property type="match status" value="1"/>
</dbReference>
<feature type="compositionally biased region" description="Basic and acidic residues" evidence="3">
    <location>
        <begin position="50"/>
        <end position="60"/>
    </location>
</feature>